<dbReference type="PATRIC" id="fig|1502723.3.peg.6190"/>
<proteinExistence type="predicted"/>
<reference evidence="1 2" key="2">
    <citation type="journal article" date="2016" name="Genome Announc.">
        <title>Permanent Draft Genome Sequences for Two Variants of Frankia sp. Strain CpI1, the First Frankia Strain Isolated from Root Nodules of Comptonia peregrina.</title>
        <authorList>
            <person name="Oshone R."/>
            <person name="Hurst S.G.IV."/>
            <person name="Abebe-Akele F."/>
            <person name="Simpson S."/>
            <person name="Morris K."/>
            <person name="Thomas W.K."/>
            <person name="Tisa L.S."/>
        </authorList>
    </citation>
    <scope>NUCLEOTIDE SEQUENCE [LARGE SCALE GENOMIC DNA]</scope>
    <source>
        <strain evidence="2">CpI1-S</strain>
    </source>
</reference>
<accession>A0A0D8B725</accession>
<name>A0A0D8B725_9ACTN</name>
<dbReference type="AlphaFoldDB" id="A0A0D8B725"/>
<dbReference type="EMBL" id="JYFN01000071">
    <property type="protein sequence ID" value="KJE20093.1"/>
    <property type="molecule type" value="Genomic_DNA"/>
</dbReference>
<dbReference type="Proteomes" id="UP000032545">
    <property type="component" value="Unassembled WGS sequence"/>
</dbReference>
<organism evidence="1 2">
    <name type="scientific">Frankia torreyi</name>
    <dbReference type="NCBI Taxonomy" id="1856"/>
    <lineage>
        <taxon>Bacteria</taxon>
        <taxon>Bacillati</taxon>
        <taxon>Actinomycetota</taxon>
        <taxon>Actinomycetes</taxon>
        <taxon>Frankiales</taxon>
        <taxon>Frankiaceae</taxon>
        <taxon>Frankia</taxon>
    </lineage>
</organism>
<keyword evidence="2" id="KW-1185">Reference proteome</keyword>
<reference evidence="2" key="1">
    <citation type="submission" date="2015-02" db="EMBL/GenBank/DDBJ databases">
        <title>Draft Genome of Frankia sp. CpI1-S.</title>
        <authorList>
            <person name="Oshone R.T."/>
            <person name="Ngom M."/>
            <person name="Ghodhbane-Gtari F."/>
            <person name="Gtari M."/>
            <person name="Morris K."/>
            <person name="Thomas K."/>
            <person name="Sen A."/>
            <person name="Tisa L.S."/>
        </authorList>
    </citation>
    <scope>NUCLEOTIDE SEQUENCE [LARGE SCALE GENOMIC DNA]</scope>
    <source>
        <strain evidence="2">CpI1-S</strain>
    </source>
</reference>
<gene>
    <name evidence="1" type="ORF">FF36_05584</name>
</gene>
<evidence type="ECO:0000313" key="1">
    <source>
        <dbReference type="EMBL" id="KJE20093.1"/>
    </source>
</evidence>
<dbReference type="RefSeq" id="WP_044888047.1">
    <property type="nucleotide sequence ID" value="NZ_JYFN01000071.1"/>
</dbReference>
<protein>
    <submittedName>
        <fullName evidence="1">Uncharacterized protein</fullName>
    </submittedName>
</protein>
<evidence type="ECO:0000313" key="2">
    <source>
        <dbReference type="Proteomes" id="UP000032545"/>
    </source>
</evidence>
<sequence>MALRDGGDGAALLTTTLVDSEILIRPQAEHLPMIVLRLQARWTHQLAVSHLTPVEALELAAALHHAAVRATVGAQQNH</sequence>
<comment type="caution">
    <text evidence="1">The sequence shown here is derived from an EMBL/GenBank/DDBJ whole genome shotgun (WGS) entry which is preliminary data.</text>
</comment>